<dbReference type="InterPro" id="IPR003607">
    <property type="entry name" value="HD/PDEase_dom"/>
</dbReference>
<proteinExistence type="predicted"/>
<sequence length="214" mass="25200">MNKSEIYEEFEEHLMKDKRPSEYFNSIVQKEVFNEYPFKMLKDLIKIDQSPKYHPEGSVWNHTMLVVDNAAERKELSENSRAFMWAALLHDIGKGPTTKVRKGRITSYDHDRVGAKMTSEFLHQFTNDENFIKKVTSLVRWHMQALFVVKDLPFGDIGKMISEVSIDEMALLCLCDRLGRGDMTEEKIEEEKRNISIFVEKCKKYNEKRKLIKL</sequence>
<evidence type="ECO:0000313" key="3">
    <source>
        <dbReference type="EMBL" id="KYH28681.1"/>
    </source>
</evidence>
<dbReference type="Pfam" id="PF01966">
    <property type="entry name" value="HD"/>
    <property type="match status" value="1"/>
</dbReference>
<dbReference type="AlphaFoldDB" id="A0A151AM30"/>
<dbReference type="GO" id="GO:0000166">
    <property type="term" value="F:nucleotide binding"/>
    <property type="evidence" value="ECO:0007669"/>
    <property type="project" value="UniProtKB-KW"/>
</dbReference>
<dbReference type="PANTHER" id="PTHR47545">
    <property type="entry name" value="MULTIFUNCTIONAL CCA PROTEIN"/>
    <property type="match status" value="1"/>
</dbReference>
<dbReference type="GO" id="GO:0004810">
    <property type="term" value="F:CCA tRNA nucleotidyltransferase activity"/>
    <property type="evidence" value="ECO:0007669"/>
    <property type="project" value="UniProtKB-EC"/>
</dbReference>
<keyword evidence="1" id="KW-0547">Nucleotide-binding</keyword>
<dbReference type="Proteomes" id="UP000075374">
    <property type="component" value="Unassembled WGS sequence"/>
</dbReference>
<comment type="caution">
    <text evidence="3">The sequence shown here is derived from an EMBL/GenBank/DDBJ whole genome shotgun (WGS) entry which is preliminary data.</text>
</comment>
<evidence type="ECO:0000313" key="4">
    <source>
        <dbReference type="Proteomes" id="UP000075374"/>
    </source>
</evidence>
<name>A0A151AM30_9CLOT</name>
<feature type="domain" description="HD" evidence="2">
    <location>
        <begin position="59"/>
        <end position="143"/>
    </location>
</feature>
<dbReference type="PANTHER" id="PTHR47545:SF2">
    <property type="entry name" value="CC-ADDING TRNA NUCLEOTIDYLTRANSFERASE"/>
    <property type="match status" value="1"/>
</dbReference>
<reference evidence="3 4" key="1">
    <citation type="submission" date="2016-02" db="EMBL/GenBank/DDBJ databases">
        <title>Genome sequence of Clostridium colicanis DSM 13634.</title>
        <authorList>
            <person name="Poehlein A."/>
            <person name="Daniel R."/>
        </authorList>
    </citation>
    <scope>NUCLEOTIDE SEQUENCE [LARGE SCALE GENOMIC DNA]</scope>
    <source>
        <strain evidence="3 4">DSM 13634</strain>
    </source>
</reference>
<dbReference type="InterPro" id="IPR006675">
    <property type="entry name" value="HDIG_dom"/>
</dbReference>
<evidence type="ECO:0000259" key="2">
    <source>
        <dbReference type="Pfam" id="PF01966"/>
    </source>
</evidence>
<dbReference type="PATRIC" id="fig|1121305.3.peg.1696"/>
<dbReference type="STRING" id="1121305.CLCOL_16940"/>
<accession>A0A151AM30</accession>
<dbReference type="CDD" id="cd00077">
    <property type="entry name" value="HDc"/>
    <property type="match status" value="1"/>
</dbReference>
<dbReference type="EC" id="2.7.7.72" evidence="3"/>
<organism evidence="3 4">
    <name type="scientific">Clostridium colicanis DSM 13634</name>
    <dbReference type="NCBI Taxonomy" id="1121305"/>
    <lineage>
        <taxon>Bacteria</taxon>
        <taxon>Bacillati</taxon>
        <taxon>Bacillota</taxon>
        <taxon>Clostridia</taxon>
        <taxon>Eubacteriales</taxon>
        <taxon>Clostridiaceae</taxon>
        <taxon>Clostridium</taxon>
    </lineage>
</organism>
<dbReference type="InterPro" id="IPR006674">
    <property type="entry name" value="HD_domain"/>
</dbReference>
<dbReference type="NCBIfam" id="TIGR00277">
    <property type="entry name" value="HDIG"/>
    <property type="match status" value="1"/>
</dbReference>
<evidence type="ECO:0000256" key="1">
    <source>
        <dbReference type="ARBA" id="ARBA00022741"/>
    </source>
</evidence>
<gene>
    <name evidence="3" type="primary">cca_3</name>
    <name evidence="3" type="ORF">CLCOL_16940</name>
</gene>
<dbReference type="SUPFAM" id="SSF109604">
    <property type="entry name" value="HD-domain/PDEase-like"/>
    <property type="match status" value="1"/>
</dbReference>
<dbReference type="InterPro" id="IPR050124">
    <property type="entry name" value="tRNA_CCA-adding_enzyme"/>
</dbReference>
<dbReference type="EMBL" id="LTBB01000008">
    <property type="protein sequence ID" value="KYH28681.1"/>
    <property type="molecule type" value="Genomic_DNA"/>
</dbReference>
<dbReference type="Gene3D" id="1.10.3090.10">
    <property type="entry name" value="cca-adding enzyme, domain 2"/>
    <property type="match status" value="1"/>
</dbReference>
<protein>
    <submittedName>
        <fullName evidence="3">Multifunctional CCA protein</fullName>
        <ecNumber evidence="3">2.7.7.72</ecNumber>
    </submittedName>
</protein>
<keyword evidence="3" id="KW-0808">Transferase</keyword>
<keyword evidence="4" id="KW-1185">Reference proteome</keyword>
<keyword evidence="3" id="KW-0548">Nucleotidyltransferase</keyword>